<keyword evidence="2" id="KW-1185">Reference proteome</keyword>
<organism evidence="1 2">
    <name type="scientific">Sporanaerobium hydrogeniformans</name>
    <dbReference type="NCBI Taxonomy" id="3072179"/>
    <lineage>
        <taxon>Bacteria</taxon>
        <taxon>Bacillati</taxon>
        <taxon>Bacillota</taxon>
        <taxon>Clostridia</taxon>
        <taxon>Lachnospirales</taxon>
        <taxon>Lachnospiraceae</taxon>
        <taxon>Sporanaerobium</taxon>
    </lineage>
</organism>
<sequence length="496" mass="57782">MIRETYEKIVRQEDIRKNLIQLRQELKVEGVAPLLYYLGGNYQLLSSLLEHEDAKVRKNVALIMGELRSPELREYLWKAYQKEEKLFVKADYLSALSGFNYSSLVGNLKERLTFLTENKWEEASLKHINEEKRALTKMILDLEQPDKHTFTGNEILSDLLLLTNRDHREITLEQIKKGQAKVFNAGVVVRTKDLNEIFEIRTYSDLLFRLKEVAKVDDDPALAAQALIKGGLVAFLKERHKEPAPFYFRLELKTQRSLDKKSIFAKKMAEELERLSNRELINSTSNYEIEIRLIESKDEDWNVLLKLYTLIDERFSYRKEAIAASIQPVHAALITRLAKPYLKEKATVLDPFCGVGTMLIERQKLVEAENMYGIDSFGEAILKAAQNSALAGCNIHFINKNFFDFTHKYLVDEIFTNMPTVTGRKTEEEIKGLYKSFFSKALEFLKQEAIIVLYTRNKEFVEEEVMKRKAYSIREMYPISKKENAYLYILQVHKDL</sequence>
<evidence type="ECO:0000313" key="2">
    <source>
        <dbReference type="Proteomes" id="UP000224460"/>
    </source>
</evidence>
<dbReference type="Proteomes" id="UP000224460">
    <property type="component" value="Unassembled WGS sequence"/>
</dbReference>
<comment type="caution">
    <text evidence="1">The sequence shown here is derived from an EMBL/GenBank/DDBJ whole genome shotgun (WGS) entry which is preliminary data.</text>
</comment>
<accession>A0AC61DB40</accession>
<proteinExistence type="predicted"/>
<gene>
    <name evidence="1" type="ORF">CS063_12560</name>
</gene>
<keyword evidence="1" id="KW-0489">Methyltransferase</keyword>
<reference evidence="1" key="1">
    <citation type="submission" date="2017-10" db="EMBL/GenBank/DDBJ databases">
        <title>Genome sequence of cellulolytic Lachnospiraceae bacterium XHS1971 isolated from hotspring sediment.</title>
        <authorList>
            <person name="Vasudevan G."/>
            <person name="Joshi A.J."/>
            <person name="Hivarkar S."/>
            <person name="Lanjekar V.B."/>
            <person name="Dhakephalkar P.K."/>
            <person name="Dagar S."/>
        </authorList>
    </citation>
    <scope>NUCLEOTIDE SEQUENCE</scope>
    <source>
        <strain evidence="1">XHS1971</strain>
    </source>
</reference>
<keyword evidence="1" id="KW-0808">Transferase</keyword>
<name>A0AC61DB40_9FIRM</name>
<dbReference type="EMBL" id="PEDL01000015">
    <property type="protein sequence ID" value="PHV69973.1"/>
    <property type="molecule type" value="Genomic_DNA"/>
</dbReference>
<evidence type="ECO:0000313" key="1">
    <source>
        <dbReference type="EMBL" id="PHV69973.1"/>
    </source>
</evidence>
<protein>
    <submittedName>
        <fullName evidence="1">RNA methyltransferase</fullName>
    </submittedName>
</protein>